<accession>A0A5B8M1H7</accession>
<dbReference type="GO" id="GO:0016787">
    <property type="term" value="F:hydrolase activity"/>
    <property type="evidence" value="ECO:0007669"/>
    <property type="project" value="UniProtKB-KW"/>
</dbReference>
<dbReference type="Pfam" id="PF20434">
    <property type="entry name" value="BD-FAE"/>
    <property type="match status" value="1"/>
</dbReference>
<keyword evidence="1" id="KW-0378">Hydrolase</keyword>
<dbReference type="EMBL" id="CP042305">
    <property type="protein sequence ID" value="QDZ14183.1"/>
    <property type="molecule type" value="Genomic_DNA"/>
</dbReference>
<dbReference type="InterPro" id="IPR050300">
    <property type="entry name" value="GDXG_lipolytic_enzyme"/>
</dbReference>
<dbReference type="SUPFAM" id="SSF53474">
    <property type="entry name" value="alpha/beta-Hydrolases"/>
    <property type="match status" value="1"/>
</dbReference>
<dbReference type="InterPro" id="IPR029058">
    <property type="entry name" value="AB_hydrolase_fold"/>
</dbReference>
<evidence type="ECO:0000259" key="2">
    <source>
        <dbReference type="Pfam" id="PF20434"/>
    </source>
</evidence>
<reference evidence="3 4" key="1">
    <citation type="submission" date="2019-07" db="EMBL/GenBank/DDBJ databases">
        <title>Full genome sequence of Humibacter sp. WJ7-1.</title>
        <authorList>
            <person name="Im W.-T."/>
        </authorList>
    </citation>
    <scope>NUCLEOTIDE SEQUENCE [LARGE SCALE GENOMIC DNA]</scope>
    <source>
        <strain evidence="3 4">WJ7-1</strain>
    </source>
</reference>
<dbReference type="AlphaFoldDB" id="A0A5B8M1H7"/>
<dbReference type="InterPro" id="IPR049492">
    <property type="entry name" value="BD-FAE-like_dom"/>
</dbReference>
<dbReference type="Proteomes" id="UP000320216">
    <property type="component" value="Chromosome"/>
</dbReference>
<evidence type="ECO:0000313" key="3">
    <source>
        <dbReference type="EMBL" id="QDZ14183.1"/>
    </source>
</evidence>
<sequence>MNTSHFIVLPGGGYAVHGVHEAEPVAGWIRSLGIEASVFRYPVQTRHPEVLQAVRGEIRRIRSLGAERVGLVGFSAGGHAAGMAALCPEDDSTRVDTVILGYPVVSMELYRHPGSSRRLIGADPSPELSATTSLNRLVTKDAPPFFIWHTADDESVAVQHSYLLGCALATHSVPHELHVFQHGPHGLGLALDDSGVSVWTGLAVEWLRQHRWIPYSTALQS</sequence>
<evidence type="ECO:0000256" key="1">
    <source>
        <dbReference type="ARBA" id="ARBA00022801"/>
    </source>
</evidence>
<dbReference type="PANTHER" id="PTHR48081">
    <property type="entry name" value="AB HYDROLASE SUPERFAMILY PROTEIN C4A8.06C"/>
    <property type="match status" value="1"/>
</dbReference>
<gene>
    <name evidence="3" type="ORF">FPZ11_04795</name>
</gene>
<dbReference type="RefSeq" id="WP_146318838.1">
    <property type="nucleotide sequence ID" value="NZ_CP042305.1"/>
</dbReference>
<dbReference type="Gene3D" id="3.40.50.1820">
    <property type="entry name" value="alpha/beta hydrolase"/>
    <property type="match status" value="1"/>
</dbReference>
<dbReference type="PANTHER" id="PTHR48081:SF6">
    <property type="entry name" value="PEPTIDASE S9 PROLYL OLIGOPEPTIDASE CATALYTIC DOMAIN-CONTAINING PROTEIN"/>
    <property type="match status" value="1"/>
</dbReference>
<dbReference type="OrthoDB" id="9794725at2"/>
<feature type="domain" description="BD-FAE-like" evidence="2">
    <location>
        <begin position="65"/>
        <end position="165"/>
    </location>
</feature>
<name>A0A5B8M1H7_9MICO</name>
<keyword evidence="4" id="KW-1185">Reference proteome</keyword>
<organism evidence="3 4">
    <name type="scientific">Humibacter ginsenosidimutans</name>
    <dbReference type="NCBI Taxonomy" id="2599293"/>
    <lineage>
        <taxon>Bacteria</taxon>
        <taxon>Bacillati</taxon>
        <taxon>Actinomycetota</taxon>
        <taxon>Actinomycetes</taxon>
        <taxon>Micrococcales</taxon>
        <taxon>Microbacteriaceae</taxon>
        <taxon>Humibacter</taxon>
    </lineage>
</organism>
<protein>
    <submittedName>
        <fullName evidence="3">Prolyl oligopeptidase family serine peptidase</fullName>
    </submittedName>
</protein>
<proteinExistence type="predicted"/>
<evidence type="ECO:0000313" key="4">
    <source>
        <dbReference type="Proteomes" id="UP000320216"/>
    </source>
</evidence>
<dbReference type="KEGG" id="huw:FPZ11_04795"/>